<organism evidence="1 2">
    <name type="scientific">Mycobacterium talmoniae</name>
    <dbReference type="NCBI Taxonomy" id="1858794"/>
    <lineage>
        <taxon>Bacteria</taxon>
        <taxon>Bacillati</taxon>
        <taxon>Actinomycetota</taxon>
        <taxon>Actinomycetes</taxon>
        <taxon>Mycobacteriales</taxon>
        <taxon>Mycobacteriaceae</taxon>
        <taxon>Mycobacterium</taxon>
    </lineage>
</organism>
<name>A0A2S8BGF2_9MYCO</name>
<dbReference type="EMBL" id="PPEA01000601">
    <property type="protein sequence ID" value="PQM45695.1"/>
    <property type="molecule type" value="Genomic_DNA"/>
</dbReference>
<sequence>MADTFAWLTDGGDPRVVAALGRECGVPTCLADIGIACKGTVGIVHQARVPADVLGVKR</sequence>
<proteinExistence type="predicted"/>
<dbReference type="AlphaFoldDB" id="A0A2S8BGF2"/>
<gene>
    <name evidence="1" type="ORF">C1Y40_04139</name>
</gene>
<reference evidence="1 2" key="1">
    <citation type="journal article" date="2017" name="Int. J. Syst. Evol. Microbiol.">
        <title>Mycobacterium talmoniae sp. nov., a slowly growing mycobacterium isolated from human respiratory samples.</title>
        <authorList>
            <person name="Davidson R.M."/>
            <person name="DeGroote M.A."/>
            <person name="Marola J.L."/>
            <person name="Buss S."/>
            <person name="Jones V."/>
            <person name="McNeil M.R."/>
            <person name="Freifeld A.G."/>
            <person name="Elaine Epperson L."/>
            <person name="Hasan N.A."/>
            <person name="Jackson M."/>
            <person name="Iwen P.C."/>
            <person name="Salfinger M."/>
            <person name="Strong M."/>
        </authorList>
    </citation>
    <scope>NUCLEOTIDE SEQUENCE [LARGE SCALE GENOMIC DNA]</scope>
    <source>
        <strain evidence="1 2">ATCC BAA-2683</strain>
    </source>
</reference>
<accession>A0A2S8BGF2</accession>
<dbReference type="Proteomes" id="UP000238296">
    <property type="component" value="Unassembled WGS sequence"/>
</dbReference>
<protein>
    <submittedName>
        <fullName evidence="1">Uncharacterized protein</fullName>
    </submittedName>
</protein>
<evidence type="ECO:0000313" key="2">
    <source>
        <dbReference type="Proteomes" id="UP000238296"/>
    </source>
</evidence>
<evidence type="ECO:0000313" key="1">
    <source>
        <dbReference type="EMBL" id="PQM45695.1"/>
    </source>
</evidence>
<comment type="caution">
    <text evidence="1">The sequence shown here is derived from an EMBL/GenBank/DDBJ whole genome shotgun (WGS) entry which is preliminary data.</text>
</comment>